<accession>A0A7R9P4Q5</accession>
<reference evidence="1" key="1">
    <citation type="submission" date="2020-11" db="EMBL/GenBank/DDBJ databases">
        <authorList>
            <person name="Tran Van P."/>
        </authorList>
    </citation>
    <scope>NUCLEOTIDE SEQUENCE</scope>
</reference>
<proteinExistence type="predicted"/>
<dbReference type="InterPro" id="IPR026749">
    <property type="entry name" value="Tmem135"/>
</dbReference>
<sequence length="740" mass="82673">MGYQISFTRLRVTTVTRYSDNKSALSQTTWLGVTVKTDVLSRATAERGHTHSWANPCLKKILSTRLPKITFDQVFEGKTCCSAVHKWTESCTRASLEMAWSCFIGANRFFIPIYVMVQASLTSGRVECIPGVGWLEITSNQPSVVSHHNYRSDIESLPMPHFILCTSRDLSPSRQPLTITHLLIKLEARGQEVHQLRIFKEDAGKKNDATAKMTRVARGHRAMRSLSTENTKNLTGFSHYLTVFVPALVGGLGIFFEHHHKRGFLASSYAGFVLEYIVRQLQEVGLIRFTVARSTALFMVSNAIMLYLLRSESFYKNIKKSNNATDKAYTKPTAFRFKMYVLIANLESFNTGIAKITPLVDVKKSSSDLGLRVQDYGEYRPKPCETDMVLNSSSRLNRHVEQTQPPLYKERFEVDLFHSAVLLSRITQLALPSGQVLNLAQVVLRDFHKDEYLMCTSSVVRVPIISIKNDRSRSHDLAYSYVEVDLTHCFAKSLKVLGIESGTSVSVSRSSTHSTTEVITHCFAKSLKVLGIESGTSVSVSRSSTHSTTEVIMTGKYGGLGLALQLFRKLLPQMKCLWRTPSDLVKRVYNRNNLLFGAYLAGYVGLYTVTSCVLCRVAGQDSALHAIPAGFLAGLVYPLQPNTAIVFTTVGQTSRGPWSGIPLAQNDRADLRVVFCHLDAWPGHGSGHVFAVRPRNEQYSHEWMEQIYLLHGGLVDVLKEGHLLEDQTTIPRFRAGTITA</sequence>
<protein>
    <submittedName>
        <fullName evidence="1">(California timema) hypothetical protein</fullName>
    </submittedName>
</protein>
<dbReference type="EMBL" id="OE179861">
    <property type="protein sequence ID" value="CAD7569962.1"/>
    <property type="molecule type" value="Genomic_DNA"/>
</dbReference>
<dbReference type="PANTHER" id="PTHR12459">
    <property type="entry name" value="TRANSMEMBRANE PROTEIN 135-RELATED"/>
    <property type="match status" value="1"/>
</dbReference>
<dbReference type="AlphaFoldDB" id="A0A7R9P4Q5"/>
<evidence type="ECO:0000313" key="1">
    <source>
        <dbReference type="EMBL" id="CAD7569962.1"/>
    </source>
</evidence>
<name>A0A7R9P4Q5_TIMCA</name>
<organism evidence="1">
    <name type="scientific">Timema californicum</name>
    <name type="common">California timema</name>
    <name type="synonym">Walking stick</name>
    <dbReference type="NCBI Taxonomy" id="61474"/>
    <lineage>
        <taxon>Eukaryota</taxon>
        <taxon>Metazoa</taxon>
        <taxon>Ecdysozoa</taxon>
        <taxon>Arthropoda</taxon>
        <taxon>Hexapoda</taxon>
        <taxon>Insecta</taxon>
        <taxon>Pterygota</taxon>
        <taxon>Neoptera</taxon>
        <taxon>Polyneoptera</taxon>
        <taxon>Phasmatodea</taxon>
        <taxon>Timematodea</taxon>
        <taxon>Timematoidea</taxon>
        <taxon>Timematidae</taxon>
        <taxon>Timema</taxon>
    </lineage>
</organism>
<dbReference type="PANTHER" id="PTHR12459:SF15">
    <property type="entry name" value="TRANSMEMBRANE PROTEIN 135"/>
    <property type="match status" value="1"/>
</dbReference>
<gene>
    <name evidence="1" type="ORF">TCMB3V08_LOCUS2678</name>
</gene>